<name>A0ABN9UKJ7_9DINO</name>
<reference evidence="2" key="1">
    <citation type="submission" date="2023-10" db="EMBL/GenBank/DDBJ databases">
        <authorList>
            <person name="Chen Y."/>
            <person name="Shah S."/>
            <person name="Dougan E. K."/>
            <person name="Thang M."/>
            <person name="Chan C."/>
        </authorList>
    </citation>
    <scope>NUCLEOTIDE SEQUENCE [LARGE SCALE GENOMIC DNA]</scope>
</reference>
<keyword evidence="3" id="KW-1185">Reference proteome</keyword>
<evidence type="ECO:0000313" key="3">
    <source>
        <dbReference type="Proteomes" id="UP001189429"/>
    </source>
</evidence>
<evidence type="ECO:0000256" key="1">
    <source>
        <dbReference type="PROSITE-ProRule" id="PRU00708"/>
    </source>
</evidence>
<evidence type="ECO:0000313" key="2">
    <source>
        <dbReference type="EMBL" id="CAK0860350.1"/>
    </source>
</evidence>
<feature type="repeat" description="PPR" evidence="1">
    <location>
        <begin position="43"/>
        <end position="77"/>
    </location>
</feature>
<dbReference type="Proteomes" id="UP001189429">
    <property type="component" value="Unassembled WGS sequence"/>
</dbReference>
<gene>
    <name evidence="2" type="ORF">PCOR1329_LOCUS49350</name>
</gene>
<dbReference type="EMBL" id="CAUYUJ010015970">
    <property type="protein sequence ID" value="CAK0860350.1"/>
    <property type="molecule type" value="Genomic_DNA"/>
</dbReference>
<comment type="caution">
    <text evidence="2">The sequence shown here is derived from an EMBL/GenBank/DDBJ whole genome shotgun (WGS) entry which is preliminary data.</text>
</comment>
<dbReference type="PROSITE" id="PS51375">
    <property type="entry name" value="PPR"/>
    <property type="match status" value="1"/>
</dbReference>
<organism evidence="2 3">
    <name type="scientific">Prorocentrum cordatum</name>
    <dbReference type="NCBI Taxonomy" id="2364126"/>
    <lineage>
        <taxon>Eukaryota</taxon>
        <taxon>Sar</taxon>
        <taxon>Alveolata</taxon>
        <taxon>Dinophyceae</taxon>
        <taxon>Prorocentrales</taxon>
        <taxon>Prorocentraceae</taxon>
        <taxon>Prorocentrum</taxon>
    </lineage>
</organism>
<dbReference type="InterPro" id="IPR011990">
    <property type="entry name" value="TPR-like_helical_dom_sf"/>
</dbReference>
<dbReference type="Gene3D" id="1.25.40.10">
    <property type="entry name" value="Tetratricopeptide repeat domain"/>
    <property type="match status" value="1"/>
</dbReference>
<accession>A0ABN9UKJ7</accession>
<dbReference type="InterPro" id="IPR002885">
    <property type="entry name" value="PPR_rpt"/>
</dbReference>
<proteinExistence type="predicted"/>
<protein>
    <submittedName>
        <fullName evidence="2">Uncharacterized protein</fullName>
    </submittedName>
</protein>
<sequence length="106" mass="12120">MRQHTGQSAAHLCASIGKLGKTSQWAAALASFRDGIQANIEADLILHNVIINACGKGRQWQQALMFLVELGRMRLEPDGWELERRRIRTTDLSEDENEKEQFSRWL</sequence>